<evidence type="ECO:0000313" key="2">
    <source>
        <dbReference type="Proteomes" id="UP001558850"/>
    </source>
</evidence>
<dbReference type="EMBL" id="JBFRCH010000007">
    <property type="protein sequence ID" value="MEX3933213.1"/>
    <property type="molecule type" value="Genomic_DNA"/>
</dbReference>
<dbReference type="Proteomes" id="UP001558850">
    <property type="component" value="Unassembled WGS sequence"/>
</dbReference>
<comment type="caution">
    <text evidence="1">The sequence shown here is derived from an EMBL/GenBank/DDBJ whole genome shotgun (WGS) entry which is preliminary data.</text>
</comment>
<protein>
    <submittedName>
        <fullName evidence="1">Uncharacterized protein</fullName>
    </submittedName>
</protein>
<proteinExistence type="predicted"/>
<organism evidence="1 2">
    <name type="scientific">Paraburkholderia phymatum</name>
    <dbReference type="NCBI Taxonomy" id="148447"/>
    <lineage>
        <taxon>Bacteria</taxon>
        <taxon>Pseudomonadati</taxon>
        <taxon>Pseudomonadota</taxon>
        <taxon>Betaproteobacteria</taxon>
        <taxon>Burkholderiales</taxon>
        <taxon>Burkholderiaceae</taxon>
        <taxon>Paraburkholderia</taxon>
    </lineage>
</organism>
<sequence>MSELHWKWRLICVGSLMRGQLASSMDAYACTAMEFMQSRLPFNSIDIPNADRLKIADMVLEARKWPGVQMRGIIEANAYVRESNPKELIEERGAALKAYLIQLGIKEENFCIEPHVLTEEMARNSKGELDIHQIAVTLVPICEGRCSRLCNDPRVTPTSKAIQ</sequence>
<accession>A0ACC6U0K1</accession>
<keyword evidence="2" id="KW-1185">Reference proteome</keyword>
<name>A0ACC6U0K1_9BURK</name>
<evidence type="ECO:0000313" key="1">
    <source>
        <dbReference type="EMBL" id="MEX3933213.1"/>
    </source>
</evidence>
<reference evidence="1" key="1">
    <citation type="submission" date="2024-07" db="EMBL/GenBank/DDBJ databases">
        <title>A survey of Mimosa microsymbionts across Brazilian biomes reveals a high diversity of Paraburkholderia nodulating endemic species, but also that Cupriavidus is common as a symbiont of widespread species.</title>
        <authorList>
            <person name="Rouws L."/>
            <person name="Barauna A."/>
            <person name="Beukes C."/>
            <person name="Rouws J.R.C."/>
            <person name="De Faria S.M."/>
            <person name="Gross E."/>
            <person name="Bueno Dos Reis Junior F."/>
            <person name="Simon M.F."/>
            <person name="Maluk M."/>
            <person name="Odee D.W."/>
            <person name="Kenicer G."/>
            <person name="Young J.P.W."/>
            <person name="Reis V.M."/>
            <person name="Zilli J."/>
            <person name="James E.K."/>
        </authorList>
    </citation>
    <scope>NUCLEOTIDE SEQUENCE</scope>
    <source>
        <strain evidence="1">EG181B</strain>
    </source>
</reference>
<gene>
    <name evidence="1" type="ORF">AB4Y32_15660</name>
</gene>